<comment type="caution">
    <text evidence="1">The sequence shown here is derived from an EMBL/GenBank/DDBJ whole genome shotgun (WGS) entry which is preliminary data.</text>
</comment>
<organism evidence="1">
    <name type="scientific">marine sediment metagenome</name>
    <dbReference type="NCBI Taxonomy" id="412755"/>
    <lineage>
        <taxon>unclassified sequences</taxon>
        <taxon>metagenomes</taxon>
        <taxon>ecological metagenomes</taxon>
    </lineage>
</organism>
<evidence type="ECO:0000313" key="1">
    <source>
        <dbReference type="EMBL" id="GAI93972.1"/>
    </source>
</evidence>
<sequence>MLIAIDNKTYLPSRRTLQVAIIRWVTVNGAELGQYPCYDLEAISWREHFVDLTEGPDILYTP</sequence>
<reference evidence="1" key="1">
    <citation type="journal article" date="2014" name="Front. Microbiol.">
        <title>High frequency of phylogenetically diverse reductive dehalogenase-homologous genes in deep subseafloor sedimentary metagenomes.</title>
        <authorList>
            <person name="Kawai M."/>
            <person name="Futagami T."/>
            <person name="Toyoda A."/>
            <person name="Takaki Y."/>
            <person name="Nishi S."/>
            <person name="Hori S."/>
            <person name="Arai W."/>
            <person name="Tsubouchi T."/>
            <person name="Morono Y."/>
            <person name="Uchiyama I."/>
            <person name="Ito T."/>
            <person name="Fujiyama A."/>
            <person name="Inagaki F."/>
            <person name="Takami H."/>
        </authorList>
    </citation>
    <scope>NUCLEOTIDE SEQUENCE</scope>
    <source>
        <strain evidence="1">Expedition CK06-06</strain>
    </source>
</reference>
<dbReference type="AlphaFoldDB" id="X1SLR9"/>
<accession>X1SLR9</accession>
<protein>
    <submittedName>
        <fullName evidence="1">Uncharacterized protein</fullName>
    </submittedName>
</protein>
<dbReference type="EMBL" id="BARW01021959">
    <property type="protein sequence ID" value="GAI93972.1"/>
    <property type="molecule type" value="Genomic_DNA"/>
</dbReference>
<name>X1SLR9_9ZZZZ</name>
<proteinExistence type="predicted"/>
<gene>
    <name evidence="1" type="ORF">S12H4_36786</name>
</gene>